<dbReference type="Proteomes" id="UP000218785">
    <property type="component" value="Chromosome"/>
</dbReference>
<organism evidence="1 2">
    <name type="scientific">Tolypothrix tenuis PCC 7101</name>
    <dbReference type="NCBI Taxonomy" id="231146"/>
    <lineage>
        <taxon>Bacteria</taxon>
        <taxon>Bacillati</taxon>
        <taxon>Cyanobacteriota</taxon>
        <taxon>Cyanophyceae</taxon>
        <taxon>Nostocales</taxon>
        <taxon>Tolypothrichaceae</taxon>
        <taxon>Tolypothrix</taxon>
    </lineage>
</organism>
<dbReference type="KEGG" id="ttq:NIES37_59550"/>
<name>A0A1Z4N896_9CYAN</name>
<protein>
    <submittedName>
        <fullName evidence="1">Uncharacterized protein</fullName>
    </submittedName>
</protein>
<accession>A0A1Z4N896</accession>
<sequence>MTQLTFEQFVHPLSEFPNIVQMEGSDEPMLDLYTMAGLVLYTACANNNLHARENILQTLENYPELDGNVLFDRCQMGDRAAILQMTSLIVSGLESSLEALTVV</sequence>
<dbReference type="EMBL" id="AP018248">
    <property type="protein sequence ID" value="BAZ01948.1"/>
    <property type="molecule type" value="Genomic_DNA"/>
</dbReference>
<evidence type="ECO:0000313" key="1">
    <source>
        <dbReference type="EMBL" id="BAZ01948.1"/>
    </source>
</evidence>
<proteinExistence type="predicted"/>
<gene>
    <name evidence="1" type="ORF">NIES37_59550</name>
</gene>
<reference evidence="1 2" key="1">
    <citation type="submission" date="2017-06" db="EMBL/GenBank/DDBJ databases">
        <title>Genome sequencing of cyanobaciteial culture collection at National Institute for Environmental Studies (NIES).</title>
        <authorList>
            <person name="Hirose Y."/>
            <person name="Shimura Y."/>
            <person name="Fujisawa T."/>
            <person name="Nakamura Y."/>
            <person name="Kawachi M."/>
        </authorList>
    </citation>
    <scope>NUCLEOTIDE SEQUENCE [LARGE SCALE GENOMIC DNA]</scope>
    <source>
        <strain evidence="1 2">NIES-37</strain>
    </source>
</reference>
<dbReference type="AlphaFoldDB" id="A0A1Z4N896"/>
<dbReference type="RefSeq" id="WP_096581826.1">
    <property type="nucleotide sequence ID" value="NZ_CAWNJS010000001.1"/>
</dbReference>
<keyword evidence="2" id="KW-1185">Reference proteome</keyword>
<evidence type="ECO:0000313" key="2">
    <source>
        <dbReference type="Proteomes" id="UP000218785"/>
    </source>
</evidence>